<sequence>MRIPVTINPNTIKTYYNEENKKVKKRVLQSNDLTEWDKNIPKNLQEICLEAIAQNWEANPVLDEITLTIDRCLLLNILSTNLPLKLTVPKISDDIYWKRCYLDRWPKLLPQDVHLDFQMSEIVKVHSNNSRKSSDVGNSNSKSRASSKSRHSSVVQQNSNERTWKGCFLETHIREYLEKLKPECYDAVEIKELSDLCGAYVKILNIRELQCSENSPSRIPLNAILTGLETLTELSLCFKQTYIGEKFTWDILKVTLQDIKLLSKGLEKCKLKVFRLRNSDIDDEKTIILLKSLLKHEDLQILDFSHCQISDDGAVALSKFSLQNTMTDLILANNEIGVKGAKALCYAICNNSCNLRAINLKLNPIMEKGGDLLMRALMMGARNIKSLFLSGCRLGKNNTSIGEMIEHNTSLEHLDLSNNAIGEETGKFILQGLRYNTTLKKLDVRMCKLNPANEFEILHKINQNGKNQRSSKIIRKPISVESQFNFEISDELLTEIENVFVPDTANITVAPQE</sequence>
<proteinExistence type="predicted"/>
<dbReference type="AlphaFoldDB" id="A0A482VJW0"/>
<dbReference type="PANTHER" id="PTHR24107">
    <property type="entry name" value="YNEIN REGULATORY COMPLEX SUBUNIT 5"/>
    <property type="match status" value="1"/>
</dbReference>
<evidence type="ECO:0000313" key="5">
    <source>
        <dbReference type="EMBL" id="RZC32807.1"/>
    </source>
</evidence>
<dbReference type="SMART" id="SM00368">
    <property type="entry name" value="LRR_RI"/>
    <property type="match status" value="4"/>
</dbReference>
<evidence type="ECO:0000256" key="2">
    <source>
        <dbReference type="ARBA" id="ARBA00022490"/>
    </source>
</evidence>
<comment type="subcellular location">
    <subcellularLocation>
        <location evidence="1">Cytoplasm</location>
        <location evidence="1">Cytoskeleton</location>
    </subcellularLocation>
</comment>
<feature type="region of interest" description="Disordered" evidence="4">
    <location>
        <begin position="128"/>
        <end position="158"/>
    </location>
</feature>
<comment type="caution">
    <text evidence="5">The sequence shown here is derived from an EMBL/GenBank/DDBJ whole genome shotgun (WGS) entry which is preliminary data.</text>
</comment>
<dbReference type="SUPFAM" id="SSF52047">
    <property type="entry name" value="RNI-like"/>
    <property type="match status" value="1"/>
</dbReference>
<dbReference type="STRING" id="1661398.A0A482VJW0"/>
<dbReference type="InterPro" id="IPR001611">
    <property type="entry name" value="Leu-rich_rpt"/>
</dbReference>
<dbReference type="PROSITE" id="PS51450">
    <property type="entry name" value="LRR"/>
    <property type="match status" value="1"/>
</dbReference>
<evidence type="ECO:0000256" key="3">
    <source>
        <dbReference type="ARBA" id="ARBA00023212"/>
    </source>
</evidence>
<accession>A0A482VJW0</accession>
<name>A0A482VJW0_ASBVE</name>
<dbReference type="OrthoDB" id="120976at2759"/>
<keyword evidence="2" id="KW-0963">Cytoplasm</keyword>
<organism evidence="5 6">
    <name type="scientific">Asbolus verrucosus</name>
    <name type="common">Desert ironclad beetle</name>
    <dbReference type="NCBI Taxonomy" id="1661398"/>
    <lineage>
        <taxon>Eukaryota</taxon>
        <taxon>Metazoa</taxon>
        <taxon>Ecdysozoa</taxon>
        <taxon>Arthropoda</taxon>
        <taxon>Hexapoda</taxon>
        <taxon>Insecta</taxon>
        <taxon>Pterygota</taxon>
        <taxon>Neoptera</taxon>
        <taxon>Endopterygota</taxon>
        <taxon>Coleoptera</taxon>
        <taxon>Polyphaga</taxon>
        <taxon>Cucujiformia</taxon>
        <taxon>Tenebrionidae</taxon>
        <taxon>Pimeliinae</taxon>
        <taxon>Asbolus</taxon>
    </lineage>
</organism>
<feature type="compositionally biased region" description="Polar residues" evidence="4">
    <location>
        <begin position="128"/>
        <end position="137"/>
    </location>
</feature>
<dbReference type="Gene3D" id="3.80.10.10">
    <property type="entry name" value="Ribonuclease Inhibitor"/>
    <property type="match status" value="1"/>
</dbReference>
<dbReference type="Pfam" id="PF13516">
    <property type="entry name" value="LRR_6"/>
    <property type="match status" value="4"/>
</dbReference>
<dbReference type="EMBL" id="QDEB01094404">
    <property type="protein sequence ID" value="RZC32807.1"/>
    <property type="molecule type" value="Genomic_DNA"/>
</dbReference>
<dbReference type="InterPro" id="IPR052410">
    <property type="entry name" value="DRC5"/>
</dbReference>
<evidence type="ECO:0000256" key="1">
    <source>
        <dbReference type="ARBA" id="ARBA00004245"/>
    </source>
</evidence>
<keyword evidence="3" id="KW-0206">Cytoskeleton</keyword>
<dbReference type="GO" id="GO:0005856">
    <property type="term" value="C:cytoskeleton"/>
    <property type="evidence" value="ECO:0007669"/>
    <property type="project" value="UniProtKB-SubCell"/>
</dbReference>
<gene>
    <name evidence="5" type="ORF">BDFB_001654</name>
</gene>
<dbReference type="Proteomes" id="UP000292052">
    <property type="component" value="Unassembled WGS sequence"/>
</dbReference>
<dbReference type="InterPro" id="IPR032675">
    <property type="entry name" value="LRR_dom_sf"/>
</dbReference>
<evidence type="ECO:0000313" key="6">
    <source>
        <dbReference type="Proteomes" id="UP000292052"/>
    </source>
</evidence>
<keyword evidence="6" id="KW-1185">Reference proteome</keyword>
<reference evidence="5 6" key="1">
    <citation type="submission" date="2017-03" db="EMBL/GenBank/DDBJ databases">
        <title>Genome of the blue death feigning beetle - Asbolus verrucosus.</title>
        <authorList>
            <person name="Rider S.D."/>
        </authorList>
    </citation>
    <scope>NUCLEOTIDE SEQUENCE [LARGE SCALE GENOMIC DNA]</scope>
    <source>
        <strain evidence="5">Butters</strain>
        <tissue evidence="5">Head and leg muscle</tissue>
    </source>
</reference>
<evidence type="ECO:0000256" key="4">
    <source>
        <dbReference type="SAM" id="MobiDB-lite"/>
    </source>
</evidence>
<dbReference type="PANTHER" id="PTHR24107:SF2">
    <property type="entry name" value="NLR FAMILY CARD DOMAIN CONTAINING 3"/>
    <property type="match status" value="1"/>
</dbReference>
<protein>
    <submittedName>
        <fullName evidence="5">NLRC3-like</fullName>
    </submittedName>
</protein>